<comment type="subcellular location">
    <subcellularLocation>
        <location evidence="7">Cytoplasm</location>
    </subcellularLocation>
</comment>
<dbReference type="HAMAP" id="MF_00109">
    <property type="entry name" value="Shikimate_kinase"/>
    <property type="match status" value="1"/>
</dbReference>
<dbReference type="EMBL" id="JAZGLY010000002">
    <property type="protein sequence ID" value="MEE6186264.1"/>
    <property type="molecule type" value="Genomic_DNA"/>
</dbReference>
<feature type="binding site" evidence="7">
    <location>
        <position position="56"/>
    </location>
    <ligand>
        <name>substrate</name>
    </ligand>
</feature>
<dbReference type="PANTHER" id="PTHR21087">
    <property type="entry name" value="SHIKIMATE KINASE"/>
    <property type="match status" value="1"/>
</dbReference>
<evidence type="ECO:0000256" key="7">
    <source>
        <dbReference type="HAMAP-Rule" id="MF_00109"/>
    </source>
</evidence>
<keyword evidence="5 7" id="KW-0067">ATP-binding</keyword>
<comment type="caution">
    <text evidence="8">The sequence shown here is derived from an EMBL/GenBank/DDBJ whole genome shotgun (WGS) entry which is preliminary data.</text>
</comment>
<dbReference type="InterPro" id="IPR031322">
    <property type="entry name" value="Shikimate/glucono_kinase"/>
</dbReference>
<keyword evidence="7" id="KW-0460">Magnesium</keyword>
<comment type="catalytic activity">
    <reaction evidence="7">
        <text>shikimate + ATP = 3-phosphoshikimate + ADP + H(+)</text>
        <dbReference type="Rhea" id="RHEA:13121"/>
        <dbReference type="ChEBI" id="CHEBI:15378"/>
        <dbReference type="ChEBI" id="CHEBI:30616"/>
        <dbReference type="ChEBI" id="CHEBI:36208"/>
        <dbReference type="ChEBI" id="CHEBI:145989"/>
        <dbReference type="ChEBI" id="CHEBI:456216"/>
        <dbReference type="EC" id="2.7.1.71"/>
    </reaction>
</comment>
<comment type="function">
    <text evidence="7">Catalyzes the specific phosphorylation of the 3-hydroxyl group of shikimic acid using ATP as a cosubstrate.</text>
</comment>
<reference evidence="8 9" key="1">
    <citation type="submission" date="2024-01" db="EMBL/GenBank/DDBJ databases">
        <title>Niabella digestum sp. nov., isolated from waste digestion system.</title>
        <authorList>
            <person name="Zhang L."/>
        </authorList>
    </citation>
    <scope>NUCLEOTIDE SEQUENCE [LARGE SCALE GENOMIC DNA]</scope>
    <source>
        <strain evidence="8 9">A18</strain>
    </source>
</reference>
<dbReference type="PANTHER" id="PTHR21087:SF16">
    <property type="entry name" value="SHIKIMATE KINASE 1, CHLOROPLASTIC"/>
    <property type="match status" value="1"/>
</dbReference>
<evidence type="ECO:0000313" key="9">
    <source>
        <dbReference type="Proteomes" id="UP001357452"/>
    </source>
</evidence>
<feature type="binding site" evidence="7">
    <location>
        <position position="32"/>
    </location>
    <ligand>
        <name>substrate</name>
    </ligand>
</feature>
<keyword evidence="6 7" id="KW-0057">Aromatic amino acid biosynthesis</keyword>
<dbReference type="EC" id="2.7.1.71" evidence="7"/>
<dbReference type="InterPro" id="IPR000623">
    <property type="entry name" value="Shikimate_kinase/TSH1"/>
</dbReference>
<keyword evidence="7" id="KW-0963">Cytoplasm</keyword>
<comment type="subunit">
    <text evidence="7">Monomer.</text>
</comment>
<gene>
    <name evidence="7" type="primary">aroK</name>
    <name evidence="8" type="ORF">V2H41_03175</name>
</gene>
<dbReference type="Pfam" id="PF01202">
    <property type="entry name" value="SKI"/>
    <property type="match status" value="1"/>
</dbReference>
<dbReference type="RefSeq" id="WP_330973674.1">
    <property type="nucleotide sequence ID" value="NZ_JAZGLY010000002.1"/>
</dbReference>
<evidence type="ECO:0000256" key="1">
    <source>
        <dbReference type="ARBA" id="ARBA00022605"/>
    </source>
</evidence>
<comment type="similarity">
    <text evidence="7">Belongs to the shikimate kinase family.</text>
</comment>
<sequence>MRIYLIGFMGAGKTYWGRQLGQKLGIPFFDLDELIEDDAGKSVNSIFEEEGEEYFRTREKEILYMVTESHDSMVLSCGGGAPCFFNNIDYMNQKGITVWLNTPIDTLLSRLKEEKHTRPLLKGLDDEALRAYIIKKSADRRIYYERAKIKIDDDNLDLDNFIKLIFNE</sequence>
<accession>A0ABU7RE51</accession>
<keyword evidence="3 7" id="KW-0547">Nucleotide-binding</keyword>
<dbReference type="CDD" id="cd00464">
    <property type="entry name" value="SK"/>
    <property type="match status" value="1"/>
</dbReference>
<dbReference type="SUPFAM" id="SSF52540">
    <property type="entry name" value="P-loop containing nucleoside triphosphate hydrolases"/>
    <property type="match status" value="1"/>
</dbReference>
<feature type="binding site" evidence="7">
    <location>
        <position position="140"/>
    </location>
    <ligand>
        <name>substrate</name>
    </ligand>
</feature>
<dbReference type="Gene3D" id="3.40.50.300">
    <property type="entry name" value="P-loop containing nucleotide triphosphate hydrolases"/>
    <property type="match status" value="1"/>
</dbReference>
<proteinExistence type="inferred from homology"/>
<comment type="caution">
    <text evidence="7">Lacks conserved residue(s) required for the propagation of feature annotation.</text>
</comment>
<dbReference type="Proteomes" id="UP001357452">
    <property type="component" value="Unassembled WGS sequence"/>
</dbReference>
<keyword evidence="4 7" id="KW-0418">Kinase</keyword>
<name>A0ABU7RE51_9BACT</name>
<evidence type="ECO:0000256" key="6">
    <source>
        <dbReference type="ARBA" id="ARBA00023141"/>
    </source>
</evidence>
<evidence type="ECO:0000256" key="5">
    <source>
        <dbReference type="ARBA" id="ARBA00022840"/>
    </source>
</evidence>
<dbReference type="PRINTS" id="PR01100">
    <property type="entry name" value="SHIKIMTKNASE"/>
</dbReference>
<evidence type="ECO:0000256" key="4">
    <source>
        <dbReference type="ARBA" id="ARBA00022777"/>
    </source>
</evidence>
<evidence type="ECO:0000313" key="8">
    <source>
        <dbReference type="EMBL" id="MEE6186264.1"/>
    </source>
</evidence>
<feature type="binding site" evidence="7">
    <location>
        <position position="79"/>
    </location>
    <ligand>
        <name>substrate</name>
    </ligand>
</feature>
<protein>
    <recommendedName>
        <fullName evidence="7">Shikimate kinase</fullName>
        <shortName evidence="7">SK</shortName>
        <ecNumber evidence="7">2.7.1.71</ecNumber>
    </recommendedName>
</protein>
<comment type="cofactor">
    <cofactor evidence="7">
        <name>Mg(2+)</name>
        <dbReference type="ChEBI" id="CHEBI:18420"/>
    </cofactor>
    <text evidence="7">Binds 1 Mg(2+) ion per subunit.</text>
</comment>
<keyword evidence="2 7" id="KW-0808">Transferase</keyword>
<keyword evidence="1 7" id="KW-0028">Amino-acid biosynthesis</keyword>
<evidence type="ECO:0000256" key="3">
    <source>
        <dbReference type="ARBA" id="ARBA00022741"/>
    </source>
</evidence>
<comment type="pathway">
    <text evidence="7">Metabolic intermediate biosynthesis; chorismate biosynthesis; chorismate from D-erythrose 4-phosphate and phosphoenolpyruvate: step 5/7.</text>
</comment>
<keyword evidence="9" id="KW-1185">Reference proteome</keyword>
<evidence type="ECO:0000256" key="2">
    <source>
        <dbReference type="ARBA" id="ARBA00022679"/>
    </source>
</evidence>
<keyword evidence="7" id="KW-0479">Metal-binding</keyword>
<dbReference type="InterPro" id="IPR027417">
    <property type="entry name" value="P-loop_NTPase"/>
</dbReference>
<feature type="binding site" evidence="7">
    <location>
        <position position="118"/>
    </location>
    <ligand>
        <name>ATP</name>
        <dbReference type="ChEBI" id="CHEBI:30616"/>
    </ligand>
</feature>
<feature type="binding site" evidence="7">
    <location>
        <begin position="10"/>
        <end position="15"/>
    </location>
    <ligand>
        <name>ATP</name>
        <dbReference type="ChEBI" id="CHEBI:30616"/>
    </ligand>
</feature>
<dbReference type="GO" id="GO:0004765">
    <property type="term" value="F:shikimate kinase activity"/>
    <property type="evidence" value="ECO:0007669"/>
    <property type="project" value="UniProtKB-EC"/>
</dbReference>
<feature type="binding site" evidence="7">
    <location>
        <position position="14"/>
    </location>
    <ligand>
        <name>Mg(2+)</name>
        <dbReference type="ChEBI" id="CHEBI:18420"/>
    </ligand>
</feature>
<organism evidence="8 9">
    <name type="scientific">Niabella digestorum</name>
    <dbReference type="NCBI Taxonomy" id="3117701"/>
    <lineage>
        <taxon>Bacteria</taxon>
        <taxon>Pseudomonadati</taxon>
        <taxon>Bacteroidota</taxon>
        <taxon>Chitinophagia</taxon>
        <taxon>Chitinophagales</taxon>
        <taxon>Chitinophagaceae</taxon>
        <taxon>Niabella</taxon>
    </lineage>
</organism>